<dbReference type="PANTHER" id="PTHR24223:SF356">
    <property type="entry name" value="ATP-BINDING CASSETTE TRANSPORTER ABC4"/>
    <property type="match status" value="1"/>
</dbReference>
<name>A0ABR3VVQ2_9PEZI</name>
<dbReference type="CDD" id="cd18596">
    <property type="entry name" value="ABC_6TM_VMR1_D1_like"/>
    <property type="match status" value="1"/>
</dbReference>
<accession>A0ABR3VVQ2</accession>
<feature type="transmembrane region" description="Helical" evidence="9">
    <location>
        <begin position="1033"/>
        <end position="1061"/>
    </location>
</feature>
<dbReference type="Gene3D" id="3.40.50.300">
    <property type="entry name" value="P-loop containing nucleotide triphosphate hydrolases"/>
    <property type="match status" value="2"/>
</dbReference>
<dbReference type="SUPFAM" id="SSF52540">
    <property type="entry name" value="P-loop containing nucleoside triphosphate hydrolases"/>
    <property type="match status" value="2"/>
</dbReference>
<dbReference type="InterPro" id="IPR027417">
    <property type="entry name" value="P-loop_NTPase"/>
</dbReference>
<feature type="transmembrane region" description="Helical" evidence="9">
    <location>
        <begin position="424"/>
        <end position="445"/>
    </location>
</feature>
<dbReference type="InterPro" id="IPR036640">
    <property type="entry name" value="ABC1_TM_sf"/>
</dbReference>
<keyword evidence="3 9" id="KW-0812">Transmembrane</keyword>
<feature type="transmembrane region" description="Helical" evidence="9">
    <location>
        <begin position="909"/>
        <end position="932"/>
    </location>
</feature>
<feature type="region of interest" description="Disordered" evidence="8">
    <location>
        <begin position="1367"/>
        <end position="1405"/>
    </location>
</feature>
<dbReference type="Proteomes" id="UP001583177">
    <property type="component" value="Unassembled WGS sequence"/>
</dbReference>
<dbReference type="Pfam" id="PF00005">
    <property type="entry name" value="ABC_tran"/>
    <property type="match status" value="2"/>
</dbReference>
<evidence type="ECO:0000256" key="5">
    <source>
        <dbReference type="ARBA" id="ARBA00022840"/>
    </source>
</evidence>
<dbReference type="PROSITE" id="PS00211">
    <property type="entry name" value="ABC_TRANSPORTER_1"/>
    <property type="match status" value="2"/>
</dbReference>
<evidence type="ECO:0000313" key="12">
    <source>
        <dbReference type="EMBL" id="KAL1846172.1"/>
    </source>
</evidence>
<proteinExistence type="predicted"/>
<feature type="transmembrane region" description="Helical" evidence="9">
    <location>
        <begin position="297"/>
        <end position="322"/>
    </location>
</feature>
<dbReference type="PROSITE" id="PS50893">
    <property type="entry name" value="ABC_TRANSPORTER_2"/>
    <property type="match status" value="2"/>
</dbReference>
<feature type="transmembrane region" description="Helical" evidence="9">
    <location>
        <begin position="151"/>
        <end position="171"/>
    </location>
</feature>
<comment type="caution">
    <text evidence="12">The sequence shown here is derived from an EMBL/GenBank/DDBJ whole genome shotgun (WGS) entry which is preliminary data.</text>
</comment>
<sequence length="1557" mass="169366">MAEVPLFQNGWASLRVPQLGPESSVLKSLSAFSPSSESHVPWIEDVADLATSGHFQVAFLVVSFLWTASSLRLSKSIKVPPHNVKASQISVGFELCSQIARACSLAFIIVAAVRGDTQQWYNVALIACAFVFGLTRLTSDLRWRHTALHQVNFLIGTSLLLLAASEVLPLLEVRSAYRPGDMVIGALASLAAANVIAIITPREWAPPPVIFDLMDGPEKLAPAPEETCSWWNLYLTFEWLTPLIWKGCRRPVDMDELPPLPWYDEPLYLLSRIQDARNKSSDTFWTVMRFLHKELPLMAFFAGSCYALELIAPFAMYQLLAYLSNPEKAVLSPAIWLVLLFVGPMSKTVLFQQYIFTSTRLIIRVKAAMTQELYHRAMSSMELDGDVLNDAKGQEATAKKTTHAGQLQNLMSGDIDAIWQARDIVMIGIGAPLGTLLAFVGLYWIMGWPALVGSALIVIAIPVPTYVAQLMGKSQRQVKATQDARISLISEYLGSIRAIKYFAWEDAMAKIIDNARDAEQKVLWRIAVLYTLLGEAVEFMPMVSLVVMFTLYTSVLKEPLTAQVAFTVLSLVSTMRNNIAMMGYLSKNVTNAWISFDRLNRYFTNTTPLISYPEGPLRIKDATFKRNKKADFTLKDVSIDFVEGGLNTIFGASGSGKTTLLLSILGETIKESGAVTRPDDVAFSSQTAWLQSASIKDNILFSSPFEEVRYKRVIEACCLPLDLSELPDGDDTEVGENGTALSGGQKARVALARALYSKAPLLLLDDIFSALDSKTTASVWEQCFCSDLLKGRTVVLVTQVKWISEQADLHVVLENGTITSQEQHLGVVRKPVQVAKDAIEGDGPDATITTNGNGTNGTNGTNGAEVAKPAAAPKPKKDEITKEMEATGKTGRMSFFEYMTYFGGPAYPILTILATVVGTASLLATTLWISVWVDAVNRNEAVDIGYYLGIYTAISVGNLIIDGLIFLVYANGGWQAAKKLHAQFVRSVLNVSLAWYKDTPTGRVVNRFSRDMASLDNQLSRMLQGAQQLAIELVFRLGAVTAIMPIFILPGLFSCIVGLAAGEMYTRTAVVVKRLVSSSQSPVFSQFNDDMAGIQIIRARKGIAKNFGNLLAERLRPYNRASETNYNLNRWVGLRIDFVTALVMACAGGIAISKVGLIPAGLVGFSLTNASGLSSTILYLVRIANELEVELQSFHRVKEYASLEPEEKTEDAAAAITTAAPDHQQDPAEIPESWPATGAIEFRNVTIRYDPDGPDILKDVSLKFAAGERVAVVGRTGSGKSTLVLSLLRFTHVVRGQILYDGVDITCVPRGRLRRSLTIIPQEAVLFNGTVGTNLDPSGAVAPDVIANALASCAGIASFGFRGDRGLDAGKSNGTNGTTGEEAQTEEGEETSAPSPPTEQTPLLSGLPAPVAEALSSSAAGLSPSTAVDARGENFSHGQRQVLSLCRALVRKSRLMLLDEATASMDYETDHGIQAVLRREIFGGGRPGNKNAGRTLVTIAHRLRTIADYDRVVVMGGGRVLEMDSPKQLFNAKGTFYDMVQHSGEVQELQGVFGDAE</sequence>
<evidence type="ECO:0000313" key="13">
    <source>
        <dbReference type="Proteomes" id="UP001583177"/>
    </source>
</evidence>
<dbReference type="Pfam" id="PF00664">
    <property type="entry name" value="ABC_membrane"/>
    <property type="match status" value="2"/>
</dbReference>
<evidence type="ECO:0000256" key="7">
    <source>
        <dbReference type="ARBA" id="ARBA00023136"/>
    </source>
</evidence>
<evidence type="ECO:0000256" key="4">
    <source>
        <dbReference type="ARBA" id="ARBA00022741"/>
    </source>
</evidence>
<dbReference type="Gene3D" id="1.20.1560.10">
    <property type="entry name" value="ABC transporter type 1, transmembrane domain"/>
    <property type="match status" value="2"/>
</dbReference>
<feature type="transmembrane region" description="Helical" evidence="9">
    <location>
        <begin position="526"/>
        <end position="552"/>
    </location>
</feature>
<dbReference type="InterPro" id="IPR003593">
    <property type="entry name" value="AAA+_ATPase"/>
</dbReference>
<feature type="domain" description="ABC transmembrane type-1" evidence="11">
    <location>
        <begin position="297"/>
        <end position="591"/>
    </location>
</feature>
<dbReference type="InterPro" id="IPR011527">
    <property type="entry name" value="ABC1_TM_dom"/>
</dbReference>
<evidence type="ECO:0000256" key="9">
    <source>
        <dbReference type="SAM" id="Phobius"/>
    </source>
</evidence>
<dbReference type="PANTHER" id="PTHR24223">
    <property type="entry name" value="ATP-BINDING CASSETTE SUB-FAMILY C"/>
    <property type="match status" value="1"/>
</dbReference>
<feature type="transmembrane region" description="Helical" evidence="9">
    <location>
        <begin position="334"/>
        <end position="356"/>
    </location>
</feature>
<dbReference type="EMBL" id="JAWRVE010000276">
    <property type="protein sequence ID" value="KAL1846172.1"/>
    <property type="molecule type" value="Genomic_DNA"/>
</dbReference>
<feature type="transmembrane region" description="Helical" evidence="9">
    <location>
        <begin position="183"/>
        <end position="200"/>
    </location>
</feature>
<dbReference type="CDD" id="cd18604">
    <property type="entry name" value="ABC_6TM_VMR1_D2_like"/>
    <property type="match status" value="1"/>
</dbReference>
<feature type="domain" description="ABC transmembrane type-1" evidence="11">
    <location>
        <begin position="909"/>
        <end position="1188"/>
    </location>
</feature>
<evidence type="ECO:0000256" key="2">
    <source>
        <dbReference type="ARBA" id="ARBA00022448"/>
    </source>
</evidence>
<dbReference type="PROSITE" id="PS50929">
    <property type="entry name" value="ABC_TM1F"/>
    <property type="match status" value="2"/>
</dbReference>
<feature type="region of interest" description="Disordered" evidence="8">
    <location>
        <begin position="841"/>
        <end position="878"/>
    </location>
</feature>
<feature type="domain" description="ABC transporter" evidence="10">
    <location>
        <begin position="1240"/>
        <end position="1542"/>
    </location>
</feature>
<evidence type="ECO:0000259" key="11">
    <source>
        <dbReference type="PROSITE" id="PS50929"/>
    </source>
</evidence>
<feature type="transmembrane region" description="Helical" evidence="9">
    <location>
        <begin position="119"/>
        <end position="139"/>
    </location>
</feature>
<dbReference type="SUPFAM" id="SSF90123">
    <property type="entry name" value="ABC transporter transmembrane region"/>
    <property type="match status" value="2"/>
</dbReference>
<feature type="transmembrane region" description="Helical" evidence="9">
    <location>
        <begin position="451"/>
        <end position="471"/>
    </location>
</feature>
<keyword evidence="4" id="KW-0547">Nucleotide-binding</keyword>
<dbReference type="InterPro" id="IPR017871">
    <property type="entry name" value="ABC_transporter-like_CS"/>
</dbReference>
<feature type="transmembrane region" description="Helical" evidence="9">
    <location>
        <begin position="944"/>
        <end position="970"/>
    </location>
</feature>
<keyword evidence="2" id="KW-0813">Transport</keyword>
<dbReference type="InterPro" id="IPR050173">
    <property type="entry name" value="ABC_transporter_C-like"/>
</dbReference>
<keyword evidence="7 9" id="KW-0472">Membrane</keyword>
<feature type="domain" description="ABC transporter" evidence="10">
    <location>
        <begin position="617"/>
        <end position="840"/>
    </location>
</feature>
<dbReference type="CDD" id="cd03250">
    <property type="entry name" value="ABCC_MRP_domain1"/>
    <property type="match status" value="1"/>
</dbReference>
<keyword evidence="5" id="KW-0067">ATP-binding</keyword>
<protein>
    <recommendedName>
        <fullName evidence="14">ABC transporter</fullName>
    </recommendedName>
</protein>
<evidence type="ECO:0000256" key="1">
    <source>
        <dbReference type="ARBA" id="ARBA00004370"/>
    </source>
</evidence>
<feature type="compositionally biased region" description="Low complexity" evidence="8">
    <location>
        <begin position="849"/>
        <end position="873"/>
    </location>
</feature>
<evidence type="ECO:0000259" key="10">
    <source>
        <dbReference type="PROSITE" id="PS50893"/>
    </source>
</evidence>
<keyword evidence="13" id="KW-1185">Reference proteome</keyword>
<dbReference type="SMART" id="SM00382">
    <property type="entry name" value="AAA"/>
    <property type="match status" value="2"/>
</dbReference>
<dbReference type="CDD" id="cd03244">
    <property type="entry name" value="ABCC_MRP_domain2"/>
    <property type="match status" value="1"/>
</dbReference>
<evidence type="ECO:0000256" key="3">
    <source>
        <dbReference type="ARBA" id="ARBA00022692"/>
    </source>
</evidence>
<keyword evidence="6 9" id="KW-1133">Transmembrane helix</keyword>
<dbReference type="InterPro" id="IPR003439">
    <property type="entry name" value="ABC_transporter-like_ATP-bd"/>
</dbReference>
<evidence type="ECO:0008006" key="14">
    <source>
        <dbReference type="Google" id="ProtNLM"/>
    </source>
</evidence>
<organism evidence="12 13">
    <name type="scientific">Diaporthe australafricana</name>
    <dbReference type="NCBI Taxonomy" id="127596"/>
    <lineage>
        <taxon>Eukaryota</taxon>
        <taxon>Fungi</taxon>
        <taxon>Dikarya</taxon>
        <taxon>Ascomycota</taxon>
        <taxon>Pezizomycotina</taxon>
        <taxon>Sordariomycetes</taxon>
        <taxon>Sordariomycetidae</taxon>
        <taxon>Diaporthales</taxon>
        <taxon>Diaporthaceae</taxon>
        <taxon>Diaporthe</taxon>
    </lineage>
</organism>
<evidence type="ECO:0000256" key="8">
    <source>
        <dbReference type="SAM" id="MobiDB-lite"/>
    </source>
</evidence>
<reference evidence="12 13" key="1">
    <citation type="journal article" date="2024" name="IMA Fungus">
        <title>IMA Genome - F19 : A genome assembly and annotation guide to empower mycologists, including annotated draft genome sequences of Ceratocystis pirilliformis, Diaporthe australafricana, Fusarium ophioides, Paecilomyces lecythidis, and Sporothrix stenoceras.</title>
        <authorList>
            <person name="Aylward J."/>
            <person name="Wilson A.M."/>
            <person name="Visagie C.M."/>
            <person name="Spraker J."/>
            <person name="Barnes I."/>
            <person name="Buitendag C."/>
            <person name="Ceriani C."/>
            <person name="Del Mar Angel L."/>
            <person name="du Plessis D."/>
            <person name="Fuchs T."/>
            <person name="Gasser K."/>
            <person name="Kramer D."/>
            <person name="Li W."/>
            <person name="Munsamy K."/>
            <person name="Piso A."/>
            <person name="Price J.L."/>
            <person name="Sonnekus B."/>
            <person name="Thomas C."/>
            <person name="van der Nest A."/>
            <person name="van Dijk A."/>
            <person name="van Heerden A."/>
            <person name="van Vuuren N."/>
            <person name="Yilmaz N."/>
            <person name="Duong T.A."/>
            <person name="van der Merwe N.A."/>
            <person name="Wingfield M.J."/>
            <person name="Wingfield B.D."/>
        </authorList>
    </citation>
    <scope>NUCLEOTIDE SEQUENCE [LARGE SCALE GENOMIC DNA]</scope>
    <source>
        <strain evidence="12 13">CMW 18300</strain>
    </source>
</reference>
<gene>
    <name evidence="12" type="ORF">Daus18300_014335</name>
</gene>
<comment type="subcellular location">
    <subcellularLocation>
        <location evidence="1">Membrane</location>
    </subcellularLocation>
</comment>
<evidence type="ECO:0000256" key="6">
    <source>
        <dbReference type="ARBA" id="ARBA00022989"/>
    </source>
</evidence>